<reference evidence="2 3" key="2">
    <citation type="submission" date="2018-11" db="EMBL/GenBank/DDBJ databases">
        <authorList>
            <consortium name="Pathogen Informatics"/>
        </authorList>
    </citation>
    <scope>NUCLEOTIDE SEQUENCE [LARGE SCALE GENOMIC DNA]</scope>
</reference>
<evidence type="ECO:0000256" key="1">
    <source>
        <dbReference type="SAM" id="MobiDB-lite"/>
    </source>
</evidence>
<evidence type="ECO:0000313" key="3">
    <source>
        <dbReference type="Proteomes" id="UP000271162"/>
    </source>
</evidence>
<accession>A0A0N4XFH8</accession>
<feature type="compositionally biased region" description="Polar residues" evidence="1">
    <location>
        <begin position="55"/>
        <end position="66"/>
    </location>
</feature>
<dbReference type="EMBL" id="UYSL01000943">
    <property type="protein sequence ID" value="VDL64629.1"/>
    <property type="molecule type" value="Genomic_DNA"/>
</dbReference>
<keyword evidence="3" id="KW-1185">Reference proteome</keyword>
<reference evidence="4" key="1">
    <citation type="submission" date="2017-02" db="UniProtKB">
        <authorList>
            <consortium name="WormBaseParasite"/>
        </authorList>
    </citation>
    <scope>IDENTIFICATION</scope>
</reference>
<dbReference type="Proteomes" id="UP000271162">
    <property type="component" value="Unassembled WGS sequence"/>
</dbReference>
<protein>
    <submittedName>
        <fullName evidence="4">Mediator of RNA polymerase II transcription subunit 30</fullName>
    </submittedName>
</protein>
<name>A0A0N4XFH8_NIPBR</name>
<organism evidence="4">
    <name type="scientific">Nippostrongylus brasiliensis</name>
    <name type="common">Rat hookworm</name>
    <dbReference type="NCBI Taxonomy" id="27835"/>
    <lineage>
        <taxon>Eukaryota</taxon>
        <taxon>Metazoa</taxon>
        <taxon>Ecdysozoa</taxon>
        <taxon>Nematoda</taxon>
        <taxon>Chromadorea</taxon>
        <taxon>Rhabditida</taxon>
        <taxon>Rhabditina</taxon>
        <taxon>Rhabditomorpha</taxon>
        <taxon>Strongyloidea</taxon>
        <taxon>Heligmosomidae</taxon>
        <taxon>Nippostrongylus</taxon>
    </lineage>
</organism>
<evidence type="ECO:0000313" key="2">
    <source>
        <dbReference type="EMBL" id="VDL64629.1"/>
    </source>
</evidence>
<sequence length="118" mass="12900">MASFICGHLSNTNITHIDGNIDTCKPSVTVKLTVRPVLVMSSTPLSGEDVPVEGNNATHEATQSVAVATEPQKPLQPTPPVPQDFQESLQRIKSKVETINDTLTRIEDCERYMVAQIQ</sequence>
<proteinExistence type="predicted"/>
<evidence type="ECO:0000313" key="4">
    <source>
        <dbReference type="WBParaSite" id="NBR_0000128001-mRNA-1"/>
    </source>
</evidence>
<gene>
    <name evidence="2" type="ORF">NBR_LOCUS1281</name>
</gene>
<dbReference type="WBParaSite" id="NBR_0000128001-mRNA-1">
    <property type="protein sequence ID" value="NBR_0000128001-mRNA-1"/>
    <property type="gene ID" value="NBR_0000128001"/>
</dbReference>
<dbReference type="AlphaFoldDB" id="A0A0N4XFH8"/>
<feature type="region of interest" description="Disordered" evidence="1">
    <location>
        <begin position="43"/>
        <end position="86"/>
    </location>
</feature>